<keyword evidence="4" id="KW-1185">Reference proteome</keyword>
<dbReference type="EMBL" id="JBCGEM010000013">
    <property type="protein sequence ID" value="MEM0625502.1"/>
    <property type="molecule type" value="Genomic_DNA"/>
</dbReference>
<dbReference type="AlphaFoldDB" id="A0A839CM94"/>
<sequence length="63" mass="6184">MQSYAERGAASGFTHPLDGAGGAANAAPFLFFTAIAQVAGAINAVRRLEAKGGAVSTEGVASC</sequence>
<organism evidence="1 3">
    <name type="scientific">Klebsiella grimontii</name>
    <dbReference type="NCBI Taxonomy" id="2058152"/>
    <lineage>
        <taxon>Bacteria</taxon>
        <taxon>Pseudomonadati</taxon>
        <taxon>Pseudomonadota</taxon>
        <taxon>Gammaproteobacteria</taxon>
        <taxon>Enterobacterales</taxon>
        <taxon>Enterobacteriaceae</taxon>
        <taxon>Klebsiella/Raoultella group</taxon>
        <taxon>Klebsiella</taxon>
    </lineage>
</organism>
<dbReference type="RefSeq" id="WP_134878482.1">
    <property type="nucleotide sequence ID" value="NZ_CABGKG010000014.1"/>
</dbReference>
<evidence type="ECO:0000313" key="4">
    <source>
        <dbReference type="Proteomes" id="UP001458070"/>
    </source>
</evidence>
<accession>A0A839CM94</accession>
<proteinExistence type="predicted"/>
<dbReference type="Proteomes" id="UP001458070">
    <property type="component" value="Unassembled WGS sequence"/>
</dbReference>
<gene>
    <name evidence="2" type="ORF">AAFL32_16600</name>
    <name evidence="1" type="ORF">HV064_24785</name>
</gene>
<name>A0A839CM94_9ENTR</name>
<reference evidence="1 3" key="1">
    <citation type="submission" date="2020-06" db="EMBL/GenBank/DDBJ databases">
        <title>REHAB project genomes.</title>
        <authorList>
            <person name="Shaw L.P."/>
        </authorList>
    </citation>
    <scope>NUCLEOTIDE SEQUENCE [LARGE SCALE GENOMIC DNA]</scope>
    <source>
        <strain evidence="1 3">RHBSTW-00092</strain>
    </source>
</reference>
<reference evidence="2 4" key="2">
    <citation type="submission" date="2024-04" db="EMBL/GenBank/DDBJ databases">
        <title>Draft genome assemblies of urinary isolates.</title>
        <authorList>
            <person name="Appleberry H."/>
            <person name="Kula A."/>
            <person name="Wolfe A.J."/>
            <person name="Putonti C."/>
        </authorList>
    </citation>
    <scope>NUCLEOTIDE SEQUENCE [LARGE SCALE GENOMIC DNA]</scope>
    <source>
        <strain evidence="2 4">UMB12529</strain>
    </source>
</reference>
<dbReference type="Proteomes" id="UP000557483">
    <property type="component" value="Unassembled WGS sequence"/>
</dbReference>
<dbReference type="EMBL" id="JABXRN010000001">
    <property type="protein sequence ID" value="MBA8127095.1"/>
    <property type="molecule type" value="Genomic_DNA"/>
</dbReference>
<comment type="caution">
    <text evidence="1">The sequence shown here is derived from an EMBL/GenBank/DDBJ whole genome shotgun (WGS) entry which is preliminary data.</text>
</comment>
<protein>
    <submittedName>
        <fullName evidence="1">Uncharacterized protein</fullName>
    </submittedName>
</protein>
<evidence type="ECO:0000313" key="3">
    <source>
        <dbReference type="Proteomes" id="UP000557483"/>
    </source>
</evidence>
<evidence type="ECO:0000313" key="1">
    <source>
        <dbReference type="EMBL" id="MBA8127095.1"/>
    </source>
</evidence>
<evidence type="ECO:0000313" key="2">
    <source>
        <dbReference type="EMBL" id="MEM0625502.1"/>
    </source>
</evidence>